<evidence type="ECO:0000256" key="1">
    <source>
        <dbReference type="SAM" id="Phobius"/>
    </source>
</evidence>
<dbReference type="EnsemblProtists" id="Phyra82848">
    <property type="protein sequence ID" value="Phyra82848"/>
    <property type="gene ID" value="Phyra82848"/>
</dbReference>
<keyword evidence="4" id="KW-1185">Reference proteome</keyword>
<name>H3GYQ1_PHYRM</name>
<keyword evidence="1" id="KW-0472">Membrane</keyword>
<dbReference type="eggNOG" id="ENOG502SSD4">
    <property type="taxonomic scope" value="Eukaryota"/>
</dbReference>
<dbReference type="EMBL" id="DS566075">
    <property type="status" value="NOT_ANNOTATED_CDS"/>
    <property type="molecule type" value="Genomic_DNA"/>
</dbReference>
<evidence type="ECO:0000313" key="4">
    <source>
        <dbReference type="Proteomes" id="UP000005238"/>
    </source>
</evidence>
<dbReference type="STRING" id="164328.H3GYQ1"/>
<proteinExistence type="predicted"/>
<reference evidence="3" key="2">
    <citation type="submission" date="2015-06" db="UniProtKB">
        <authorList>
            <consortium name="EnsemblProtists"/>
        </authorList>
    </citation>
    <scope>IDENTIFICATION</scope>
    <source>
        <strain evidence="3">Pr102</strain>
    </source>
</reference>
<dbReference type="VEuPathDB" id="FungiDB:KRP23_12132"/>
<dbReference type="InParanoid" id="H3GYQ1"/>
<protein>
    <submittedName>
        <fullName evidence="3">Uncharacterized protein</fullName>
    </submittedName>
</protein>
<keyword evidence="1" id="KW-1133">Transmembrane helix</keyword>
<keyword evidence="2" id="KW-0732">Signal</keyword>
<evidence type="ECO:0000313" key="3">
    <source>
        <dbReference type="EnsemblProtists" id="Phyra82848"/>
    </source>
</evidence>
<accession>H3GYQ1</accession>
<dbReference type="AlphaFoldDB" id="H3GYQ1"/>
<dbReference type="VEuPathDB" id="FungiDB:KRP22_9093"/>
<feature type="transmembrane region" description="Helical" evidence="1">
    <location>
        <begin position="111"/>
        <end position="133"/>
    </location>
</feature>
<dbReference type="Proteomes" id="UP000005238">
    <property type="component" value="Unassembled WGS sequence"/>
</dbReference>
<reference evidence="4" key="1">
    <citation type="journal article" date="2006" name="Science">
        <title>Phytophthora genome sequences uncover evolutionary origins and mechanisms of pathogenesis.</title>
        <authorList>
            <person name="Tyler B.M."/>
            <person name="Tripathy S."/>
            <person name="Zhang X."/>
            <person name="Dehal P."/>
            <person name="Jiang R.H."/>
            <person name="Aerts A."/>
            <person name="Arredondo F.D."/>
            <person name="Baxter L."/>
            <person name="Bensasson D."/>
            <person name="Beynon J.L."/>
            <person name="Chapman J."/>
            <person name="Damasceno C.M."/>
            <person name="Dorrance A.E."/>
            <person name="Dou D."/>
            <person name="Dickerman A.W."/>
            <person name="Dubchak I.L."/>
            <person name="Garbelotto M."/>
            <person name="Gijzen M."/>
            <person name="Gordon S.G."/>
            <person name="Govers F."/>
            <person name="Grunwald N.J."/>
            <person name="Huang W."/>
            <person name="Ivors K.L."/>
            <person name="Jones R.W."/>
            <person name="Kamoun S."/>
            <person name="Krampis K."/>
            <person name="Lamour K.H."/>
            <person name="Lee M.K."/>
            <person name="McDonald W.H."/>
            <person name="Medina M."/>
            <person name="Meijer H.J."/>
            <person name="Nordberg E.K."/>
            <person name="Maclean D.J."/>
            <person name="Ospina-Giraldo M.D."/>
            <person name="Morris P.F."/>
            <person name="Phuntumart V."/>
            <person name="Putnam N.H."/>
            <person name="Rash S."/>
            <person name="Rose J.K."/>
            <person name="Sakihama Y."/>
            <person name="Salamov A.A."/>
            <person name="Savidor A."/>
            <person name="Scheuring C.F."/>
            <person name="Smith B.M."/>
            <person name="Sobral B.W."/>
            <person name="Terry A."/>
            <person name="Torto-Alalibo T.A."/>
            <person name="Win J."/>
            <person name="Xu Z."/>
            <person name="Zhang H."/>
            <person name="Grigoriev I.V."/>
            <person name="Rokhsar D.S."/>
            <person name="Boore J.L."/>
        </authorList>
    </citation>
    <scope>NUCLEOTIDE SEQUENCE [LARGE SCALE GENOMIC DNA]</scope>
    <source>
        <strain evidence="4">Pr102</strain>
    </source>
</reference>
<dbReference type="OMA" id="ANACLCK"/>
<dbReference type="HOGENOM" id="CLU_084364_1_0_1"/>
<feature type="signal peptide" evidence="2">
    <location>
        <begin position="1"/>
        <end position="21"/>
    </location>
</feature>
<sequence length="247" mass="25323">MSERRLLQLMLLFALFTAIKATLLSSNASDATQAPLSGCQVCAESGDCLHAYLDGPGQFCGNWLDRASQRQRCCCPREATCEVSNYACKCRSSRTKAPTTSTSTSTSSSRASWGTTFGSVVLLFVASSILWCLCPCCRANRYAPLSQPAMTPVVVHAPAYANAYGPGYGHGYGPGGYGGPVYSGGGYPNGGMGAGSSAMLGGVAGIFGGILVGQALSDAGGHHGYHGGGGDTFYADNGGGEEFGGDF</sequence>
<keyword evidence="1" id="KW-0812">Transmembrane</keyword>
<evidence type="ECO:0000256" key="2">
    <source>
        <dbReference type="SAM" id="SignalP"/>
    </source>
</evidence>
<organism evidence="3 4">
    <name type="scientific">Phytophthora ramorum</name>
    <name type="common">Sudden oak death agent</name>
    <dbReference type="NCBI Taxonomy" id="164328"/>
    <lineage>
        <taxon>Eukaryota</taxon>
        <taxon>Sar</taxon>
        <taxon>Stramenopiles</taxon>
        <taxon>Oomycota</taxon>
        <taxon>Peronosporomycetes</taxon>
        <taxon>Peronosporales</taxon>
        <taxon>Peronosporaceae</taxon>
        <taxon>Phytophthora</taxon>
    </lineage>
</organism>
<feature type="chain" id="PRO_5003586219" evidence="2">
    <location>
        <begin position="22"/>
        <end position="247"/>
    </location>
</feature>